<dbReference type="EMBL" id="BPLR01017885">
    <property type="protein sequence ID" value="GIY95246.1"/>
    <property type="molecule type" value="Genomic_DNA"/>
</dbReference>
<gene>
    <name evidence="2" type="ORF">CEXT_123661</name>
</gene>
<evidence type="ECO:0000256" key="1">
    <source>
        <dbReference type="SAM" id="MobiDB-lite"/>
    </source>
</evidence>
<feature type="region of interest" description="Disordered" evidence="1">
    <location>
        <begin position="1"/>
        <end position="27"/>
    </location>
</feature>
<organism evidence="2 3">
    <name type="scientific">Caerostris extrusa</name>
    <name type="common">Bark spider</name>
    <name type="synonym">Caerostris bankana</name>
    <dbReference type="NCBI Taxonomy" id="172846"/>
    <lineage>
        <taxon>Eukaryota</taxon>
        <taxon>Metazoa</taxon>
        <taxon>Ecdysozoa</taxon>
        <taxon>Arthropoda</taxon>
        <taxon>Chelicerata</taxon>
        <taxon>Arachnida</taxon>
        <taxon>Araneae</taxon>
        <taxon>Araneomorphae</taxon>
        <taxon>Entelegynae</taxon>
        <taxon>Araneoidea</taxon>
        <taxon>Araneidae</taxon>
        <taxon>Caerostris</taxon>
    </lineage>
</organism>
<evidence type="ECO:0000313" key="3">
    <source>
        <dbReference type="Proteomes" id="UP001054945"/>
    </source>
</evidence>
<accession>A0AAV4XJS0</accession>
<protein>
    <submittedName>
        <fullName evidence="2">Uncharacterized protein</fullName>
    </submittedName>
</protein>
<sequence length="77" mass="8822">MSDSTDPAQRRSAARYKRDSGDHGRSHSCKAKRFLVVLLASIFCRRFTALYLAGDSCRFDFRVQASIHFLQPCLLRL</sequence>
<evidence type="ECO:0000313" key="2">
    <source>
        <dbReference type="EMBL" id="GIY95246.1"/>
    </source>
</evidence>
<dbReference type="Proteomes" id="UP001054945">
    <property type="component" value="Unassembled WGS sequence"/>
</dbReference>
<name>A0AAV4XJS0_CAEEX</name>
<feature type="compositionally biased region" description="Basic and acidic residues" evidence="1">
    <location>
        <begin position="16"/>
        <end position="25"/>
    </location>
</feature>
<comment type="caution">
    <text evidence="2">The sequence shown here is derived from an EMBL/GenBank/DDBJ whole genome shotgun (WGS) entry which is preliminary data.</text>
</comment>
<dbReference type="AlphaFoldDB" id="A0AAV4XJS0"/>
<keyword evidence="3" id="KW-1185">Reference proteome</keyword>
<proteinExistence type="predicted"/>
<reference evidence="2 3" key="1">
    <citation type="submission" date="2021-06" db="EMBL/GenBank/DDBJ databases">
        <title>Caerostris extrusa draft genome.</title>
        <authorList>
            <person name="Kono N."/>
            <person name="Arakawa K."/>
        </authorList>
    </citation>
    <scope>NUCLEOTIDE SEQUENCE [LARGE SCALE GENOMIC DNA]</scope>
</reference>